<dbReference type="EMBL" id="GGFL01012725">
    <property type="protein sequence ID" value="MBW76903.1"/>
    <property type="molecule type" value="Transcribed_RNA"/>
</dbReference>
<proteinExistence type="predicted"/>
<feature type="compositionally biased region" description="Low complexity" evidence="1">
    <location>
        <begin position="23"/>
        <end position="32"/>
    </location>
</feature>
<protein>
    <submittedName>
        <fullName evidence="2">Putative secreted protein</fullName>
    </submittedName>
</protein>
<feature type="compositionally biased region" description="Basic residues" evidence="1">
    <location>
        <begin position="50"/>
        <end position="73"/>
    </location>
</feature>
<reference evidence="2" key="1">
    <citation type="submission" date="2018-01" db="EMBL/GenBank/DDBJ databases">
        <title>An insight into the sialome of Amazonian anophelines.</title>
        <authorList>
            <person name="Ribeiro J.M."/>
            <person name="Scarpassa V."/>
            <person name="Calvo E."/>
        </authorList>
    </citation>
    <scope>NUCLEOTIDE SEQUENCE</scope>
</reference>
<feature type="region of interest" description="Disordered" evidence="1">
    <location>
        <begin position="23"/>
        <end position="84"/>
    </location>
</feature>
<evidence type="ECO:0000256" key="1">
    <source>
        <dbReference type="SAM" id="MobiDB-lite"/>
    </source>
</evidence>
<name>A0A2M4DH65_ANODA</name>
<organism evidence="2">
    <name type="scientific">Anopheles darlingi</name>
    <name type="common">Mosquito</name>
    <dbReference type="NCBI Taxonomy" id="43151"/>
    <lineage>
        <taxon>Eukaryota</taxon>
        <taxon>Metazoa</taxon>
        <taxon>Ecdysozoa</taxon>
        <taxon>Arthropoda</taxon>
        <taxon>Hexapoda</taxon>
        <taxon>Insecta</taxon>
        <taxon>Pterygota</taxon>
        <taxon>Neoptera</taxon>
        <taxon>Endopterygota</taxon>
        <taxon>Diptera</taxon>
        <taxon>Nematocera</taxon>
        <taxon>Culicoidea</taxon>
        <taxon>Culicidae</taxon>
        <taxon>Anophelinae</taxon>
        <taxon>Anopheles</taxon>
    </lineage>
</organism>
<accession>A0A2M4DH65</accession>
<sequence length="84" mass="10097">MRDISLAMVVRPVITIIILLRSSNSNITTTTSNHHHNRNRVRRPEQQQQQRRRPHPLRRHRGPQTRAIHRKRVDRVSSSRANRW</sequence>
<evidence type="ECO:0000313" key="2">
    <source>
        <dbReference type="EMBL" id="MBW76903.1"/>
    </source>
</evidence>
<dbReference type="AlphaFoldDB" id="A0A2M4DH65"/>